<keyword evidence="1" id="KW-0880">Kelch repeat</keyword>
<dbReference type="InterPro" id="IPR011043">
    <property type="entry name" value="Gal_Oxase/kelch_b-propeller"/>
</dbReference>
<protein>
    <recommendedName>
        <fullName evidence="4">Kelch domain-containing protein 10</fullName>
    </recommendedName>
</protein>
<dbReference type="SUPFAM" id="SSF50965">
    <property type="entry name" value="Galactose oxidase, central domain"/>
    <property type="match status" value="1"/>
</dbReference>
<keyword evidence="7" id="KW-1185">Reference proteome</keyword>
<evidence type="ECO:0000313" key="6">
    <source>
        <dbReference type="EMBL" id="KAK7484759.1"/>
    </source>
</evidence>
<evidence type="ECO:0000313" key="5">
    <source>
        <dbReference type="EMBL" id="KAK7461177.1"/>
    </source>
</evidence>
<dbReference type="InterPro" id="IPR015915">
    <property type="entry name" value="Kelch-typ_b-propeller"/>
</dbReference>
<reference evidence="5 7" key="2">
    <citation type="journal article" date="2023" name="Sci. Data">
        <title>Genome assembly of the Korean intertidal mud-creeper Batillaria attramentaria.</title>
        <authorList>
            <person name="Patra A.K."/>
            <person name="Ho P.T."/>
            <person name="Jun S."/>
            <person name="Lee S.J."/>
            <person name="Kim Y."/>
            <person name="Won Y.J."/>
        </authorList>
    </citation>
    <scope>NUCLEOTIDE SEQUENCE [LARGE SCALE GENOMIC DNA]</scope>
    <source>
        <strain evidence="5">Wonlab-2016</strain>
    </source>
</reference>
<dbReference type="InterPro" id="IPR006652">
    <property type="entry name" value="Kelch_1"/>
</dbReference>
<evidence type="ECO:0000256" key="1">
    <source>
        <dbReference type="ARBA" id="ARBA00022441"/>
    </source>
</evidence>
<dbReference type="PANTHER" id="PTHR46428:SF1">
    <property type="entry name" value="KELCH DOMAIN-CONTAINING PROTEIN 10"/>
    <property type="match status" value="1"/>
</dbReference>
<evidence type="ECO:0000256" key="2">
    <source>
        <dbReference type="ARBA" id="ARBA00022737"/>
    </source>
</evidence>
<dbReference type="EMBL" id="JACVVK020000205">
    <property type="protein sequence ID" value="KAK7484759.1"/>
    <property type="molecule type" value="Genomic_DNA"/>
</dbReference>
<name>A0ABD0J5B0_9CAEN</name>
<dbReference type="Gene3D" id="2.120.10.80">
    <property type="entry name" value="Kelch-type beta propeller"/>
    <property type="match status" value="2"/>
</dbReference>
<dbReference type="InterPro" id="IPR052125">
    <property type="entry name" value="KLHDC10"/>
</dbReference>
<keyword evidence="2" id="KW-0677">Repeat</keyword>
<dbReference type="AlphaFoldDB" id="A0ABD0J5B0"/>
<dbReference type="PANTHER" id="PTHR46428">
    <property type="entry name" value="KELCH DOMAIN-CONTAINING PROTEIN 10"/>
    <property type="match status" value="1"/>
</dbReference>
<comment type="caution">
    <text evidence="5">The sequence shown here is derived from an EMBL/GenBank/DDBJ whole genome shotgun (WGS) entry which is preliminary data.</text>
</comment>
<sequence>MSSLDVNTGRSEFELIYPREGARVLLDLQPTGRSGHSMVSDESNLYILGGYNPLGRVLNQQGRPTVLEELWKFNFATRQWSKIEAAGCPNTCASSSMVMRGTSIYVFGGTSYPFGHIISNTLKVCDIAHVKPDGSGAFWDVMETNPNVFNNQDTGDNLPPRAYGQSIIFHGDYVYTFGGAIGFYNEAVADMHRLNLRTLIWEVLVPSGEVPKGRYKQEIVKDAHSFYIFGGGRLRKAQPVDIIYGYSYARNAWTKYTTHPDPQFGTPKPRSSFGLVQVYRDVYICGGQHYGPDVRETDILDDIWHFSLNTFTWRKLSTRLPKPVYFHRVAISPSMHMYLYGGVHLDGRRSHKVYRYRLPFQVPKLMELCWDVLSRSWKNLHREDPKELRLVHGIPADFCDRLF</sequence>
<proteinExistence type="inferred from homology"/>
<comment type="similarity">
    <text evidence="3">Belongs to the KLHDC10 family.</text>
</comment>
<dbReference type="SUPFAM" id="SSF117281">
    <property type="entry name" value="Kelch motif"/>
    <property type="match status" value="1"/>
</dbReference>
<gene>
    <name evidence="6" type="ORF">BaRGS_00024044</name>
    <name evidence="5" type="ORF">BaRGS_00038765</name>
</gene>
<dbReference type="Pfam" id="PF24681">
    <property type="entry name" value="Kelch_KLHDC2_KLHL20_DRC7"/>
    <property type="match status" value="1"/>
</dbReference>
<evidence type="ECO:0000313" key="7">
    <source>
        <dbReference type="Proteomes" id="UP001519460"/>
    </source>
</evidence>
<accession>A0ABD0J5B0</accession>
<evidence type="ECO:0000256" key="3">
    <source>
        <dbReference type="ARBA" id="ARBA00038487"/>
    </source>
</evidence>
<organism evidence="5 7">
    <name type="scientific">Batillaria attramentaria</name>
    <dbReference type="NCBI Taxonomy" id="370345"/>
    <lineage>
        <taxon>Eukaryota</taxon>
        <taxon>Metazoa</taxon>
        <taxon>Spiralia</taxon>
        <taxon>Lophotrochozoa</taxon>
        <taxon>Mollusca</taxon>
        <taxon>Gastropoda</taxon>
        <taxon>Caenogastropoda</taxon>
        <taxon>Sorbeoconcha</taxon>
        <taxon>Cerithioidea</taxon>
        <taxon>Batillariidae</taxon>
        <taxon>Batillaria</taxon>
    </lineage>
</organism>
<evidence type="ECO:0000256" key="4">
    <source>
        <dbReference type="ARBA" id="ARBA00041041"/>
    </source>
</evidence>
<reference evidence="5" key="1">
    <citation type="submission" date="2020-09" db="EMBL/GenBank/DDBJ databases">
        <authorList>
            <person name="Won Y."/>
        </authorList>
    </citation>
    <scope>NUCLEOTIDE SEQUENCE</scope>
    <source>
        <strain evidence="5">Wonlab-2016</strain>
        <tissue evidence="5">Foot muscle</tissue>
    </source>
</reference>
<dbReference type="EMBL" id="JACVVK020000642">
    <property type="protein sequence ID" value="KAK7461177.1"/>
    <property type="molecule type" value="Genomic_DNA"/>
</dbReference>
<dbReference type="Pfam" id="PF01344">
    <property type="entry name" value="Kelch_1"/>
    <property type="match status" value="1"/>
</dbReference>
<reference evidence="5" key="3">
    <citation type="submission" date="2023-01" db="EMBL/GenBank/DDBJ databases">
        <authorList>
            <person name="Patra A."/>
        </authorList>
    </citation>
    <scope>NUCLEOTIDE SEQUENCE</scope>
    <source>
        <strain evidence="5">Wonlab-2016</strain>
        <tissue evidence="5">Foot muscle</tissue>
    </source>
</reference>
<dbReference type="Proteomes" id="UP001519460">
    <property type="component" value="Unassembled WGS sequence"/>
</dbReference>